<organism evidence="2 3">
    <name type="scientific">Vineibacter terrae</name>
    <dbReference type="NCBI Taxonomy" id="2586908"/>
    <lineage>
        <taxon>Bacteria</taxon>
        <taxon>Pseudomonadati</taxon>
        <taxon>Pseudomonadota</taxon>
        <taxon>Alphaproteobacteria</taxon>
        <taxon>Hyphomicrobiales</taxon>
        <taxon>Vineibacter</taxon>
    </lineage>
</organism>
<evidence type="ECO:0000313" key="2">
    <source>
        <dbReference type="EMBL" id="TXL70974.1"/>
    </source>
</evidence>
<evidence type="ECO:0000256" key="1">
    <source>
        <dbReference type="SAM" id="Phobius"/>
    </source>
</evidence>
<protein>
    <submittedName>
        <fullName evidence="2">DUF3592 domain-containing protein</fullName>
    </submittedName>
</protein>
<feature type="transmembrane region" description="Helical" evidence="1">
    <location>
        <begin position="12"/>
        <end position="36"/>
    </location>
</feature>
<name>A0A5C8PBM4_9HYPH</name>
<reference evidence="2 3" key="1">
    <citation type="submission" date="2019-06" db="EMBL/GenBank/DDBJ databases">
        <title>New taxonomy in bacterial strain CC-CFT640, isolated from vineyard.</title>
        <authorList>
            <person name="Lin S.-Y."/>
            <person name="Tsai C.-F."/>
            <person name="Young C.-C."/>
        </authorList>
    </citation>
    <scope>NUCLEOTIDE SEQUENCE [LARGE SCALE GENOMIC DNA]</scope>
    <source>
        <strain evidence="2 3">CC-CFT640</strain>
    </source>
</reference>
<keyword evidence="1" id="KW-1133">Transmembrane helix</keyword>
<proteinExistence type="predicted"/>
<dbReference type="OrthoDB" id="7375804at2"/>
<sequence length="181" mass="20289">MALTFTRRTIRLFTRVGLVVALAAWPVVWGTSHYLFVTRTAFLERMRSEGIVVDARPVAIDGTLGWQRRDFHYDVTYRFEDKQGRAFTGKDSVTVSPNSAARNAFEALRDPRNPGAFRPDARVPVVYLPDDPRVSGLKLRFDIARVPEGSWGFMAGFASAVLLGALVIGIGTLMEKRFRPE</sequence>
<keyword evidence="3" id="KW-1185">Reference proteome</keyword>
<evidence type="ECO:0000313" key="3">
    <source>
        <dbReference type="Proteomes" id="UP000321638"/>
    </source>
</evidence>
<feature type="transmembrane region" description="Helical" evidence="1">
    <location>
        <begin position="151"/>
        <end position="174"/>
    </location>
</feature>
<keyword evidence="1" id="KW-0472">Membrane</keyword>
<dbReference type="EMBL" id="VDUZ01000050">
    <property type="protein sequence ID" value="TXL70974.1"/>
    <property type="molecule type" value="Genomic_DNA"/>
</dbReference>
<keyword evidence="1" id="KW-0812">Transmembrane</keyword>
<dbReference type="Proteomes" id="UP000321638">
    <property type="component" value="Unassembled WGS sequence"/>
</dbReference>
<accession>A0A5C8PBM4</accession>
<gene>
    <name evidence="2" type="ORF">FHP25_32035</name>
</gene>
<dbReference type="AlphaFoldDB" id="A0A5C8PBM4"/>
<dbReference type="RefSeq" id="WP_147851081.1">
    <property type="nucleotide sequence ID" value="NZ_VDUZ01000050.1"/>
</dbReference>
<comment type="caution">
    <text evidence="2">The sequence shown here is derived from an EMBL/GenBank/DDBJ whole genome shotgun (WGS) entry which is preliminary data.</text>
</comment>